<dbReference type="GO" id="GO:0006879">
    <property type="term" value="P:intracellular iron ion homeostasis"/>
    <property type="evidence" value="ECO:0007669"/>
    <property type="project" value="UniProtKB-KW"/>
</dbReference>
<dbReference type="NCBIfam" id="TIGR03422">
    <property type="entry name" value="mito_frataxin"/>
    <property type="match status" value="1"/>
</dbReference>
<dbReference type="GO" id="GO:0005739">
    <property type="term" value="C:mitochondrion"/>
    <property type="evidence" value="ECO:0007669"/>
    <property type="project" value="UniProtKB-SubCell"/>
</dbReference>
<name>A4RSN0_OSTLU</name>
<comment type="subcellular location">
    <subcellularLocation>
        <location evidence="1">Mitochondrion</location>
    </subcellularLocation>
</comment>
<evidence type="ECO:0000313" key="13">
    <source>
        <dbReference type="EMBL" id="ABO94508.1"/>
    </source>
</evidence>
<evidence type="ECO:0000256" key="2">
    <source>
        <dbReference type="ARBA" id="ARBA00008183"/>
    </source>
</evidence>
<keyword evidence="14" id="KW-1185">Reference proteome</keyword>
<dbReference type="EMBL" id="CP000582">
    <property type="protein sequence ID" value="ABO94508.1"/>
    <property type="molecule type" value="Genomic_DNA"/>
</dbReference>
<accession>A4RSN0</accession>
<dbReference type="GO" id="GO:0006826">
    <property type="term" value="P:iron ion transport"/>
    <property type="evidence" value="ECO:0007669"/>
    <property type="project" value="UniProtKB-KW"/>
</dbReference>
<comment type="catalytic activity">
    <reaction evidence="12">
        <text>4 Fe(2+) + O2 + 4 H(+) = 4 Fe(3+) + 2 H2O</text>
        <dbReference type="Rhea" id="RHEA:11148"/>
        <dbReference type="ChEBI" id="CHEBI:15377"/>
        <dbReference type="ChEBI" id="CHEBI:15378"/>
        <dbReference type="ChEBI" id="CHEBI:15379"/>
        <dbReference type="ChEBI" id="CHEBI:29033"/>
        <dbReference type="ChEBI" id="CHEBI:29034"/>
        <dbReference type="EC" id="1.16.3.1"/>
    </reaction>
</comment>
<dbReference type="InterPro" id="IPR002908">
    <property type="entry name" value="Frataxin/CyaY"/>
</dbReference>
<evidence type="ECO:0000313" key="14">
    <source>
        <dbReference type="Proteomes" id="UP000001568"/>
    </source>
</evidence>
<dbReference type="Gene3D" id="3.30.920.10">
    <property type="entry name" value="Frataxin/CyaY"/>
    <property type="match status" value="1"/>
</dbReference>
<evidence type="ECO:0000256" key="12">
    <source>
        <dbReference type="ARBA" id="ARBA00047990"/>
    </source>
</evidence>
<dbReference type="GO" id="GO:0016226">
    <property type="term" value="P:iron-sulfur cluster assembly"/>
    <property type="evidence" value="ECO:0007669"/>
    <property type="project" value="InterPro"/>
</dbReference>
<evidence type="ECO:0000256" key="11">
    <source>
        <dbReference type="ARBA" id="ARBA00023128"/>
    </source>
</evidence>
<dbReference type="OMA" id="MTESEFM"/>
<protein>
    <recommendedName>
        <fullName evidence="3">ferroxidase</fullName>
        <ecNumber evidence="3">1.16.3.1</ecNumber>
    </recommendedName>
</protein>
<dbReference type="InterPro" id="IPR020895">
    <property type="entry name" value="Frataxin_CS"/>
</dbReference>
<dbReference type="EC" id="1.16.3.1" evidence="3"/>
<dbReference type="RefSeq" id="XP_001416215.1">
    <property type="nucleotide sequence ID" value="XM_001416178.1"/>
</dbReference>
<evidence type="ECO:0000256" key="8">
    <source>
        <dbReference type="ARBA" id="ARBA00023002"/>
    </source>
</evidence>
<reference evidence="13 14" key="1">
    <citation type="journal article" date="2007" name="Proc. Natl. Acad. Sci. U.S.A.">
        <title>The tiny eukaryote Ostreococcus provides genomic insights into the paradox of plankton speciation.</title>
        <authorList>
            <person name="Palenik B."/>
            <person name="Grimwood J."/>
            <person name="Aerts A."/>
            <person name="Rouze P."/>
            <person name="Salamov A."/>
            <person name="Putnam N."/>
            <person name="Dupont C."/>
            <person name="Jorgensen R."/>
            <person name="Derelle E."/>
            <person name="Rombauts S."/>
            <person name="Zhou K."/>
            <person name="Otillar R."/>
            <person name="Merchant S.S."/>
            <person name="Podell S."/>
            <person name="Gaasterland T."/>
            <person name="Napoli C."/>
            <person name="Gendler K."/>
            <person name="Manuell A."/>
            <person name="Tai V."/>
            <person name="Vallon O."/>
            <person name="Piganeau G."/>
            <person name="Jancek S."/>
            <person name="Heijde M."/>
            <person name="Jabbari K."/>
            <person name="Bowler C."/>
            <person name="Lohr M."/>
            <person name="Robbens S."/>
            <person name="Werner G."/>
            <person name="Dubchak I."/>
            <person name="Pazour G.J."/>
            <person name="Ren Q."/>
            <person name="Paulsen I."/>
            <person name="Delwiche C."/>
            <person name="Schmutz J."/>
            <person name="Rokhsar D."/>
            <person name="Van de Peer Y."/>
            <person name="Moreau H."/>
            <person name="Grigoriev I.V."/>
        </authorList>
    </citation>
    <scope>NUCLEOTIDE SEQUENCE [LARGE SCALE GENOMIC DNA]</scope>
    <source>
        <strain evidence="13 14">CCE9901</strain>
    </source>
</reference>
<dbReference type="Gramene" id="ABO94508">
    <property type="protein sequence ID" value="ABO94508"/>
    <property type="gene ID" value="OSTLU_30187"/>
</dbReference>
<keyword evidence="6" id="KW-0410">Iron transport</keyword>
<dbReference type="Pfam" id="PF01491">
    <property type="entry name" value="Frataxin_Cyay"/>
    <property type="match status" value="1"/>
</dbReference>
<dbReference type="GeneID" id="5000150"/>
<comment type="similarity">
    <text evidence="2">Belongs to the frataxin family.</text>
</comment>
<evidence type="ECO:0000256" key="7">
    <source>
        <dbReference type="ARBA" id="ARBA00022946"/>
    </source>
</evidence>
<keyword evidence="4" id="KW-0409">Iron storage</keyword>
<dbReference type="Proteomes" id="UP000001568">
    <property type="component" value="Chromosome 2"/>
</dbReference>
<dbReference type="InterPro" id="IPR036524">
    <property type="entry name" value="Frataxin/CyaY_sf"/>
</dbReference>
<dbReference type="STRING" id="436017.A4RSN0"/>
<keyword evidence="9" id="KW-0408">Iron</keyword>
<dbReference type="GO" id="GO:0034986">
    <property type="term" value="F:iron chaperone activity"/>
    <property type="evidence" value="ECO:0007669"/>
    <property type="project" value="TreeGrafter"/>
</dbReference>
<dbReference type="GO" id="GO:0008198">
    <property type="term" value="F:ferrous iron binding"/>
    <property type="evidence" value="ECO:0007669"/>
    <property type="project" value="TreeGrafter"/>
</dbReference>
<dbReference type="GO" id="GO:0051537">
    <property type="term" value="F:2 iron, 2 sulfur cluster binding"/>
    <property type="evidence" value="ECO:0007669"/>
    <property type="project" value="TreeGrafter"/>
</dbReference>
<sequence length="167" mass="19510">MRFQLAVTKLVRRARRLQRISHVRIDSQPFITLQLSFKDERDHARPRSISQNRFSTSESKEYVFNDVANCTLQNILDSIEALIDKERLDMDISLETGVLTIDCGENGVFVLNKQTPNRQIWLASPVSGPFRYNYTPSGEWLSTRDDYSLQSRLKYELESIYKLEVNF</sequence>
<keyword evidence="10" id="KW-0406">Ion transport</keyword>
<evidence type="ECO:0000256" key="10">
    <source>
        <dbReference type="ARBA" id="ARBA00023065"/>
    </source>
</evidence>
<keyword evidence="5" id="KW-0813">Transport</keyword>
<keyword evidence="11" id="KW-0496">Mitochondrion</keyword>
<dbReference type="PROSITE" id="PS50810">
    <property type="entry name" value="FRATAXIN_2"/>
    <property type="match status" value="1"/>
</dbReference>
<dbReference type="SUPFAM" id="SSF55387">
    <property type="entry name" value="Frataxin/Nqo15-like"/>
    <property type="match status" value="1"/>
</dbReference>
<dbReference type="KEGG" id="olu:OSTLU_30187"/>
<evidence type="ECO:0000256" key="1">
    <source>
        <dbReference type="ARBA" id="ARBA00004173"/>
    </source>
</evidence>
<proteinExistence type="inferred from homology"/>
<keyword evidence="7" id="KW-0809">Transit peptide</keyword>
<dbReference type="AlphaFoldDB" id="A4RSN0"/>
<evidence type="ECO:0000256" key="5">
    <source>
        <dbReference type="ARBA" id="ARBA00022448"/>
    </source>
</evidence>
<dbReference type="GO" id="GO:0008199">
    <property type="term" value="F:ferric iron binding"/>
    <property type="evidence" value="ECO:0007669"/>
    <property type="project" value="InterPro"/>
</dbReference>
<evidence type="ECO:0000256" key="4">
    <source>
        <dbReference type="ARBA" id="ARBA00022434"/>
    </source>
</evidence>
<gene>
    <name evidence="13" type="ORF">OSTLU_30187</name>
</gene>
<dbReference type="HOGENOM" id="CLU_080880_2_1_1"/>
<dbReference type="InterPro" id="IPR017789">
    <property type="entry name" value="Frataxin"/>
</dbReference>
<dbReference type="eggNOG" id="KOG3413">
    <property type="taxonomic scope" value="Eukaryota"/>
</dbReference>
<dbReference type="PROSITE" id="PS01344">
    <property type="entry name" value="FRATAXIN_1"/>
    <property type="match status" value="1"/>
</dbReference>
<dbReference type="NCBIfam" id="TIGR03421">
    <property type="entry name" value="FeS_CyaY"/>
    <property type="match status" value="1"/>
</dbReference>
<dbReference type="GO" id="GO:0004322">
    <property type="term" value="F:ferroxidase activity"/>
    <property type="evidence" value="ECO:0007669"/>
    <property type="project" value="UniProtKB-EC"/>
</dbReference>
<dbReference type="OrthoDB" id="1897642at2759"/>
<dbReference type="PANTHER" id="PTHR16821">
    <property type="entry name" value="FRATAXIN"/>
    <property type="match status" value="1"/>
</dbReference>
<evidence type="ECO:0000256" key="9">
    <source>
        <dbReference type="ARBA" id="ARBA00023004"/>
    </source>
</evidence>
<evidence type="ECO:0000256" key="6">
    <source>
        <dbReference type="ARBA" id="ARBA00022496"/>
    </source>
</evidence>
<dbReference type="PANTHER" id="PTHR16821:SF2">
    <property type="entry name" value="FRATAXIN, MITOCHONDRIAL"/>
    <property type="match status" value="1"/>
</dbReference>
<evidence type="ECO:0000256" key="3">
    <source>
        <dbReference type="ARBA" id="ARBA00013107"/>
    </source>
</evidence>
<organism evidence="13 14">
    <name type="scientific">Ostreococcus lucimarinus (strain CCE9901)</name>
    <dbReference type="NCBI Taxonomy" id="436017"/>
    <lineage>
        <taxon>Eukaryota</taxon>
        <taxon>Viridiplantae</taxon>
        <taxon>Chlorophyta</taxon>
        <taxon>Mamiellophyceae</taxon>
        <taxon>Mamiellales</taxon>
        <taxon>Bathycoccaceae</taxon>
        <taxon>Ostreococcus</taxon>
    </lineage>
</organism>
<dbReference type="SMART" id="SM01219">
    <property type="entry name" value="Frataxin_Cyay"/>
    <property type="match status" value="1"/>
</dbReference>
<keyword evidence="8" id="KW-0560">Oxidoreductase</keyword>